<name>A4RQS7_OSTLU</name>
<dbReference type="GO" id="GO:0008270">
    <property type="term" value="F:zinc ion binding"/>
    <property type="evidence" value="ECO:0007669"/>
    <property type="project" value="UniProtKB-KW"/>
</dbReference>
<dbReference type="RefSeq" id="XP_001415438.1">
    <property type="nucleotide sequence ID" value="XM_001415401.1"/>
</dbReference>
<dbReference type="Gramene" id="ABO93730">
    <property type="protein sequence ID" value="ABO93730"/>
    <property type="gene ID" value="OSTLU_28766"/>
</dbReference>
<dbReference type="AlphaFoldDB" id="A4RQS7"/>
<gene>
    <name evidence="3" type="ORF">OSTLU_28766</name>
</gene>
<evidence type="ECO:0000259" key="2">
    <source>
        <dbReference type="PROSITE" id="PS50089"/>
    </source>
</evidence>
<keyword evidence="1" id="KW-0862">Zinc</keyword>
<dbReference type="Pfam" id="PF13639">
    <property type="entry name" value="zf-RING_2"/>
    <property type="match status" value="1"/>
</dbReference>
<keyword evidence="1" id="KW-0863">Zinc-finger</keyword>
<dbReference type="HOGENOM" id="CLU_1809429_0_0_1"/>
<keyword evidence="4" id="KW-1185">Reference proteome</keyword>
<dbReference type="OrthoDB" id="515079at2759"/>
<dbReference type="EMBL" id="CP000581">
    <property type="protein sequence ID" value="ABO93730.1"/>
    <property type="molecule type" value="Genomic_DNA"/>
</dbReference>
<dbReference type="InterPro" id="IPR013083">
    <property type="entry name" value="Znf_RING/FYVE/PHD"/>
</dbReference>
<feature type="domain" description="RING-type" evidence="2">
    <location>
        <begin position="97"/>
        <end position="139"/>
    </location>
</feature>
<sequence>MVKNEALLARERECAVRDEIWATRLEDDETTGYDFEATLEELWMDWWWKMSRGERLSAEKASVMDMLTAIVNGTSSRDIETGVRRVSVAEASESSDCPVCLEDDDSRADIVRLTRCEHTFHIDCIAPWLQRHKTCPKCRARVR</sequence>
<dbReference type="Proteomes" id="UP000001568">
    <property type="component" value="Chromosome 1"/>
</dbReference>
<proteinExistence type="predicted"/>
<evidence type="ECO:0000256" key="1">
    <source>
        <dbReference type="PROSITE-ProRule" id="PRU00175"/>
    </source>
</evidence>
<dbReference type="InterPro" id="IPR001841">
    <property type="entry name" value="Znf_RING"/>
</dbReference>
<organism evidence="3 4">
    <name type="scientific">Ostreococcus lucimarinus (strain CCE9901)</name>
    <dbReference type="NCBI Taxonomy" id="436017"/>
    <lineage>
        <taxon>Eukaryota</taxon>
        <taxon>Viridiplantae</taxon>
        <taxon>Chlorophyta</taxon>
        <taxon>Mamiellophyceae</taxon>
        <taxon>Mamiellales</taxon>
        <taxon>Bathycoccaceae</taxon>
        <taxon>Ostreococcus</taxon>
    </lineage>
</organism>
<dbReference type="Gene3D" id="3.30.40.10">
    <property type="entry name" value="Zinc/RING finger domain, C3HC4 (zinc finger)"/>
    <property type="match status" value="1"/>
</dbReference>
<dbReference type="KEGG" id="olu:OSTLU_28766"/>
<dbReference type="SUPFAM" id="SSF57850">
    <property type="entry name" value="RING/U-box"/>
    <property type="match status" value="1"/>
</dbReference>
<keyword evidence="1" id="KW-0479">Metal-binding</keyword>
<evidence type="ECO:0000313" key="3">
    <source>
        <dbReference type="EMBL" id="ABO93730.1"/>
    </source>
</evidence>
<dbReference type="CDD" id="cd16454">
    <property type="entry name" value="RING-H2_PA-TM-RING"/>
    <property type="match status" value="1"/>
</dbReference>
<accession>A4RQS7</accession>
<reference evidence="3 4" key="1">
    <citation type="journal article" date="2007" name="Proc. Natl. Acad. Sci. U.S.A.">
        <title>The tiny eukaryote Ostreococcus provides genomic insights into the paradox of plankton speciation.</title>
        <authorList>
            <person name="Palenik B."/>
            <person name="Grimwood J."/>
            <person name="Aerts A."/>
            <person name="Rouze P."/>
            <person name="Salamov A."/>
            <person name="Putnam N."/>
            <person name="Dupont C."/>
            <person name="Jorgensen R."/>
            <person name="Derelle E."/>
            <person name="Rombauts S."/>
            <person name="Zhou K."/>
            <person name="Otillar R."/>
            <person name="Merchant S.S."/>
            <person name="Podell S."/>
            <person name="Gaasterland T."/>
            <person name="Napoli C."/>
            <person name="Gendler K."/>
            <person name="Manuell A."/>
            <person name="Tai V."/>
            <person name="Vallon O."/>
            <person name="Piganeau G."/>
            <person name="Jancek S."/>
            <person name="Heijde M."/>
            <person name="Jabbari K."/>
            <person name="Bowler C."/>
            <person name="Lohr M."/>
            <person name="Robbens S."/>
            <person name="Werner G."/>
            <person name="Dubchak I."/>
            <person name="Pazour G.J."/>
            <person name="Ren Q."/>
            <person name="Paulsen I."/>
            <person name="Delwiche C."/>
            <person name="Schmutz J."/>
            <person name="Rokhsar D."/>
            <person name="Van de Peer Y."/>
            <person name="Moreau H."/>
            <person name="Grigoriev I.V."/>
        </authorList>
    </citation>
    <scope>NUCLEOTIDE SEQUENCE [LARGE SCALE GENOMIC DNA]</scope>
    <source>
        <strain evidence="3 4">CCE9901</strain>
    </source>
</reference>
<dbReference type="PANTHER" id="PTHR45676">
    <property type="entry name" value="RING-H2 FINGER PROTEIN ATL51-RELATED"/>
    <property type="match status" value="1"/>
</dbReference>
<dbReference type="PROSITE" id="PS50089">
    <property type="entry name" value="ZF_RING_2"/>
    <property type="match status" value="1"/>
</dbReference>
<dbReference type="GeneID" id="4999607"/>
<dbReference type="SMART" id="SM00184">
    <property type="entry name" value="RING"/>
    <property type="match status" value="1"/>
</dbReference>
<protein>
    <recommendedName>
        <fullName evidence="2">RING-type domain-containing protein</fullName>
    </recommendedName>
</protein>
<evidence type="ECO:0000313" key="4">
    <source>
        <dbReference type="Proteomes" id="UP000001568"/>
    </source>
</evidence>
<dbReference type="eggNOG" id="KOG0800">
    <property type="taxonomic scope" value="Eukaryota"/>
</dbReference>